<keyword evidence="1" id="KW-0479">Metal-binding</keyword>
<accession>A0A6P5YUX4</accession>
<keyword evidence="3" id="KW-0862">Zinc</keyword>
<dbReference type="InterPro" id="IPR053192">
    <property type="entry name" value="Vacuole_Formation_Reg"/>
</dbReference>
<keyword evidence="5" id="KW-1185">Reference proteome</keyword>
<dbReference type="SUPFAM" id="SSF57889">
    <property type="entry name" value="Cysteine-rich domain"/>
    <property type="match status" value="3"/>
</dbReference>
<gene>
    <name evidence="6" type="primary">LOC111294869</name>
</gene>
<dbReference type="AlphaFoldDB" id="A0A6P5YUX4"/>
<dbReference type="InterPro" id="IPR004146">
    <property type="entry name" value="DC1"/>
</dbReference>
<dbReference type="KEGG" id="dzi:111294869"/>
<dbReference type="OrthoDB" id="992923at2759"/>
<reference evidence="6" key="1">
    <citation type="submission" date="2025-08" db="UniProtKB">
        <authorList>
            <consortium name="RefSeq"/>
        </authorList>
    </citation>
    <scope>IDENTIFICATION</scope>
    <source>
        <tissue evidence="6">Fruit stalk</tissue>
    </source>
</reference>
<dbReference type="Proteomes" id="UP000515121">
    <property type="component" value="Unplaced"/>
</dbReference>
<organism evidence="5 6">
    <name type="scientific">Durio zibethinus</name>
    <name type="common">Durian</name>
    <dbReference type="NCBI Taxonomy" id="66656"/>
    <lineage>
        <taxon>Eukaryota</taxon>
        <taxon>Viridiplantae</taxon>
        <taxon>Streptophyta</taxon>
        <taxon>Embryophyta</taxon>
        <taxon>Tracheophyta</taxon>
        <taxon>Spermatophyta</taxon>
        <taxon>Magnoliopsida</taxon>
        <taxon>eudicotyledons</taxon>
        <taxon>Gunneridae</taxon>
        <taxon>Pentapetalae</taxon>
        <taxon>rosids</taxon>
        <taxon>malvids</taxon>
        <taxon>Malvales</taxon>
        <taxon>Malvaceae</taxon>
        <taxon>Helicteroideae</taxon>
        <taxon>Durio</taxon>
    </lineage>
</organism>
<proteinExistence type="predicted"/>
<evidence type="ECO:0000256" key="1">
    <source>
        <dbReference type="ARBA" id="ARBA00022723"/>
    </source>
</evidence>
<dbReference type="InterPro" id="IPR046349">
    <property type="entry name" value="C1-like_sf"/>
</dbReference>
<name>A0A6P5YUX4_DURZI</name>
<dbReference type="InterPro" id="IPR013083">
    <property type="entry name" value="Znf_RING/FYVE/PHD"/>
</dbReference>
<dbReference type="PANTHER" id="PTHR32410">
    <property type="entry name" value="CYSTEINE/HISTIDINE-RICH C1 DOMAIN FAMILY PROTEIN"/>
    <property type="match status" value="1"/>
</dbReference>
<evidence type="ECO:0000256" key="3">
    <source>
        <dbReference type="ARBA" id="ARBA00022833"/>
    </source>
</evidence>
<dbReference type="GO" id="GO:0046872">
    <property type="term" value="F:metal ion binding"/>
    <property type="evidence" value="ECO:0007669"/>
    <property type="project" value="UniProtKB-KW"/>
</dbReference>
<sequence length="442" mass="51393">MTKAIRVSKDVSQSFKHFDSQVMWLGFVCMRGFDQKTQAPRPLMVSLHFPAISSLKLITLATVCTLSFFSLVKAIVFARELEEHECKICFEEVKTEYGSYHCWREDCNYIVHVKCATEDDRLYYIIDQENQDEEPVVSSISCVVEVNEHGEAVKIFKHFKHEHNLVFEDKIKEDSDRHCDGCMLSISTPFYYCSVCNFFLHKTCAELPKIKHHWYRRFPFTLEARDFLRCKLCYRYCSGLFYISGRLYFCLRCATVPDIIRREGHEHLLFFDYQRKRQCSACGVGGGYGAFRCKECSFSLDFACMTLPQAIQHKCDSHLLKLTYHGENADAEQHYCDVCEEKQNPNHWYYYCSTCDNSVHPKCVLGEYPFLKDGITWRSVVLSTQRSGVFHEHSDDVIFVHKVDGYPECAACGKLCQDEALKCPKCNIIVHHKCRWIGNGKC</sequence>
<dbReference type="Pfam" id="PF03107">
    <property type="entry name" value="C1_2"/>
    <property type="match status" value="4"/>
</dbReference>
<dbReference type="Gene3D" id="3.30.40.10">
    <property type="entry name" value="Zinc/RING finger domain, C3HC4 (zinc finger)"/>
    <property type="match status" value="1"/>
</dbReference>
<dbReference type="PANTHER" id="PTHR32410:SF216">
    <property type="entry name" value="PHORBOL-ESTER_DAG-TYPE DOMAIN-CONTAINING PROTEIN"/>
    <property type="match status" value="1"/>
</dbReference>
<dbReference type="RefSeq" id="XP_022743926.1">
    <property type="nucleotide sequence ID" value="XM_022888191.1"/>
</dbReference>
<dbReference type="GeneID" id="111294869"/>
<evidence type="ECO:0000313" key="5">
    <source>
        <dbReference type="Proteomes" id="UP000515121"/>
    </source>
</evidence>
<dbReference type="PROSITE" id="PS50081">
    <property type="entry name" value="ZF_DAG_PE_2"/>
    <property type="match status" value="1"/>
</dbReference>
<evidence type="ECO:0000259" key="4">
    <source>
        <dbReference type="PROSITE" id="PS50081"/>
    </source>
</evidence>
<keyword evidence="2" id="KW-0677">Repeat</keyword>
<dbReference type="InterPro" id="IPR002219">
    <property type="entry name" value="PKC_DAG/PE"/>
</dbReference>
<evidence type="ECO:0000313" key="6">
    <source>
        <dbReference type="RefSeq" id="XP_022743926.1"/>
    </source>
</evidence>
<evidence type="ECO:0000256" key="2">
    <source>
        <dbReference type="ARBA" id="ARBA00022737"/>
    </source>
</evidence>
<feature type="domain" description="Phorbol-ester/DAG-type" evidence="4">
    <location>
        <begin position="392"/>
        <end position="442"/>
    </location>
</feature>
<protein>
    <submittedName>
        <fullName evidence="6">Uncharacterized protein LOC111294869</fullName>
    </submittedName>
</protein>